<organism evidence="13 14">
    <name type="scientific">Penicillium atrosanguineum</name>
    <dbReference type="NCBI Taxonomy" id="1132637"/>
    <lineage>
        <taxon>Eukaryota</taxon>
        <taxon>Fungi</taxon>
        <taxon>Dikarya</taxon>
        <taxon>Ascomycota</taxon>
        <taxon>Pezizomycotina</taxon>
        <taxon>Eurotiomycetes</taxon>
        <taxon>Eurotiomycetidae</taxon>
        <taxon>Eurotiales</taxon>
        <taxon>Aspergillaceae</taxon>
        <taxon>Penicillium</taxon>
    </lineage>
</organism>
<keyword evidence="4" id="KW-0762">Sugar transport</keyword>
<dbReference type="GO" id="GO:0000023">
    <property type="term" value="P:maltose metabolic process"/>
    <property type="evidence" value="ECO:0007669"/>
    <property type="project" value="UniProtKB-KW"/>
</dbReference>
<dbReference type="Proteomes" id="UP001147746">
    <property type="component" value="Unassembled WGS sequence"/>
</dbReference>
<evidence type="ECO:0000256" key="9">
    <source>
        <dbReference type="RuleBase" id="RU003346"/>
    </source>
</evidence>
<protein>
    <submittedName>
        <fullName evidence="13">Maltose permease</fullName>
    </submittedName>
</protein>
<feature type="transmembrane region" description="Helical" evidence="11">
    <location>
        <begin position="158"/>
        <end position="180"/>
    </location>
</feature>
<dbReference type="InterPro" id="IPR005829">
    <property type="entry name" value="Sugar_transporter_CS"/>
</dbReference>
<keyword evidence="6 11" id="KW-1133">Transmembrane helix</keyword>
<evidence type="ECO:0000256" key="2">
    <source>
        <dbReference type="ARBA" id="ARBA00010992"/>
    </source>
</evidence>
<evidence type="ECO:0000259" key="12">
    <source>
        <dbReference type="PROSITE" id="PS50850"/>
    </source>
</evidence>
<dbReference type="InterPro" id="IPR003663">
    <property type="entry name" value="Sugar/inositol_transpt"/>
</dbReference>
<dbReference type="PANTHER" id="PTHR48022:SF5">
    <property type="entry name" value="ALPHA-GLUCOSIDES PERMEASE MPH2-RELATED"/>
    <property type="match status" value="1"/>
</dbReference>
<dbReference type="NCBIfam" id="TIGR00879">
    <property type="entry name" value="SP"/>
    <property type="match status" value="1"/>
</dbReference>
<evidence type="ECO:0000256" key="6">
    <source>
        <dbReference type="ARBA" id="ARBA00022989"/>
    </source>
</evidence>
<keyword evidence="14" id="KW-1185">Reference proteome</keyword>
<evidence type="ECO:0000256" key="1">
    <source>
        <dbReference type="ARBA" id="ARBA00004141"/>
    </source>
</evidence>
<dbReference type="GO" id="GO:0016020">
    <property type="term" value="C:membrane"/>
    <property type="evidence" value="ECO:0007669"/>
    <property type="project" value="UniProtKB-SubCell"/>
</dbReference>
<reference evidence="13" key="2">
    <citation type="journal article" date="2023" name="IMA Fungus">
        <title>Comparative genomic study of the Penicillium genus elucidates a diverse pangenome and 15 lateral gene transfer events.</title>
        <authorList>
            <person name="Petersen C."/>
            <person name="Sorensen T."/>
            <person name="Nielsen M.R."/>
            <person name="Sondergaard T.E."/>
            <person name="Sorensen J.L."/>
            <person name="Fitzpatrick D.A."/>
            <person name="Frisvad J.C."/>
            <person name="Nielsen K.L."/>
        </authorList>
    </citation>
    <scope>NUCLEOTIDE SEQUENCE</scope>
    <source>
        <strain evidence="13">IBT 21472</strain>
    </source>
</reference>
<dbReference type="AlphaFoldDB" id="A0A9W9Q0C4"/>
<comment type="caution">
    <text evidence="13">The sequence shown here is derived from an EMBL/GenBank/DDBJ whole genome shotgun (WGS) entry which is preliminary data.</text>
</comment>
<feature type="transmembrane region" description="Helical" evidence="11">
    <location>
        <begin position="136"/>
        <end position="152"/>
    </location>
</feature>
<evidence type="ECO:0000313" key="13">
    <source>
        <dbReference type="EMBL" id="KAJ5318406.1"/>
    </source>
</evidence>
<dbReference type="InterPro" id="IPR036259">
    <property type="entry name" value="MFS_trans_sf"/>
</dbReference>
<feature type="compositionally biased region" description="Basic and acidic residues" evidence="10">
    <location>
        <begin position="1"/>
        <end position="20"/>
    </location>
</feature>
<proteinExistence type="inferred from homology"/>
<dbReference type="FunFam" id="1.20.1250.20:FF:000254">
    <property type="entry name" value="MAL31p Maltose permease"/>
    <property type="match status" value="1"/>
</dbReference>
<keyword evidence="3 9" id="KW-0813">Transport</keyword>
<sequence>MESLKDEKTISKSVGRHDGGNHFSTSIDGVEIHASTEREQKMTLLEGLKLYPKAVWWSVFISTAVIMEGYDIGLLGSFYGFPAFQKKFGESLGNGKYNISAPWQSGLTQAMHVGQIFGLMINGWAMDRFGFKKTQIAALFVMSGFVFIQFFAKSIEMLLVGELLIGFPLGIFLTLTTVYAAEVCPVVLRPYLTTYVNLCWSIGKYISTGILRGFLHNTSQWSWRIPFAIQWVWVPWLVIGTLLAPESPWWFVRQGRLDDARKSLRRLRSNPLDHEIEADISMMVATNAHEKSLDEGMTYLDCFKGINLRRTEIACTAWSIQPMLGFALAGQATYFLEQAGLSSDHAFDMSLGSLSIGFVGGLVAWLFVNRFGRRPLYTYGLAGIFVIQMAIGFLAIPNQSGGTAWATGVMPLIFTAIYAVSVGPVCYAIVAEVPSTRLRSKTAALARNAYNIFSIVNNIITNYQINATAWNWKGYTGFFWAGFCGLCWVWSYYRLPELKDRTFAELDILFESKIPARQFKATKVDDTAILSEGACGDEESAA</sequence>
<dbReference type="PROSITE" id="PS00217">
    <property type="entry name" value="SUGAR_TRANSPORT_2"/>
    <property type="match status" value="1"/>
</dbReference>
<feature type="region of interest" description="Disordered" evidence="10">
    <location>
        <begin position="1"/>
        <end position="22"/>
    </location>
</feature>
<feature type="transmembrane region" description="Helical" evidence="11">
    <location>
        <begin position="231"/>
        <end position="252"/>
    </location>
</feature>
<dbReference type="Gene3D" id="1.20.1250.20">
    <property type="entry name" value="MFS general substrate transporter like domains"/>
    <property type="match status" value="1"/>
</dbReference>
<feature type="transmembrane region" description="Helical" evidence="11">
    <location>
        <begin position="408"/>
        <end position="430"/>
    </location>
</feature>
<keyword evidence="7 11" id="KW-0472">Membrane</keyword>
<evidence type="ECO:0000256" key="7">
    <source>
        <dbReference type="ARBA" id="ARBA00023136"/>
    </source>
</evidence>
<dbReference type="SUPFAM" id="SSF103473">
    <property type="entry name" value="MFS general substrate transporter"/>
    <property type="match status" value="1"/>
</dbReference>
<evidence type="ECO:0000256" key="11">
    <source>
        <dbReference type="SAM" id="Phobius"/>
    </source>
</evidence>
<gene>
    <name evidence="13" type="ORF">N7476_004826</name>
</gene>
<feature type="transmembrane region" description="Helical" evidence="11">
    <location>
        <begin position="472"/>
        <end position="493"/>
    </location>
</feature>
<feature type="transmembrane region" description="Helical" evidence="11">
    <location>
        <begin position="376"/>
        <end position="396"/>
    </location>
</feature>
<keyword evidence="8" id="KW-0462">Maltose metabolism</keyword>
<dbReference type="PANTHER" id="PTHR48022">
    <property type="entry name" value="PLASTIDIC GLUCOSE TRANSPORTER 4"/>
    <property type="match status" value="1"/>
</dbReference>
<evidence type="ECO:0000313" key="14">
    <source>
        <dbReference type="Proteomes" id="UP001147746"/>
    </source>
</evidence>
<evidence type="ECO:0000256" key="5">
    <source>
        <dbReference type="ARBA" id="ARBA00022692"/>
    </source>
</evidence>
<evidence type="ECO:0000256" key="3">
    <source>
        <dbReference type="ARBA" id="ARBA00022448"/>
    </source>
</evidence>
<reference evidence="13" key="1">
    <citation type="submission" date="2022-12" db="EMBL/GenBank/DDBJ databases">
        <authorList>
            <person name="Petersen C."/>
        </authorList>
    </citation>
    <scope>NUCLEOTIDE SEQUENCE</scope>
    <source>
        <strain evidence="13">IBT 21472</strain>
    </source>
</reference>
<evidence type="ECO:0000256" key="10">
    <source>
        <dbReference type="SAM" id="MobiDB-lite"/>
    </source>
</evidence>
<accession>A0A9W9Q0C4</accession>
<keyword evidence="5 11" id="KW-0812">Transmembrane</keyword>
<comment type="subcellular location">
    <subcellularLocation>
        <location evidence="1">Membrane</location>
        <topology evidence="1">Multi-pass membrane protein</topology>
    </subcellularLocation>
</comment>
<feature type="transmembrane region" description="Helical" evidence="11">
    <location>
        <begin position="54"/>
        <end position="81"/>
    </location>
</feature>
<dbReference type="EMBL" id="JAPZBO010000004">
    <property type="protein sequence ID" value="KAJ5318406.1"/>
    <property type="molecule type" value="Genomic_DNA"/>
</dbReference>
<feature type="transmembrane region" description="Helical" evidence="11">
    <location>
        <begin position="346"/>
        <end position="369"/>
    </location>
</feature>
<evidence type="ECO:0000256" key="4">
    <source>
        <dbReference type="ARBA" id="ARBA00022597"/>
    </source>
</evidence>
<dbReference type="GO" id="GO:0005351">
    <property type="term" value="F:carbohydrate:proton symporter activity"/>
    <property type="evidence" value="ECO:0007669"/>
    <property type="project" value="TreeGrafter"/>
</dbReference>
<dbReference type="InterPro" id="IPR005828">
    <property type="entry name" value="MFS_sugar_transport-like"/>
</dbReference>
<evidence type="ECO:0000256" key="8">
    <source>
        <dbReference type="ARBA" id="ARBA00026248"/>
    </source>
</evidence>
<name>A0A9W9Q0C4_9EURO</name>
<feature type="domain" description="Major facilitator superfamily (MFS) profile" evidence="12">
    <location>
        <begin position="57"/>
        <end position="499"/>
    </location>
</feature>
<dbReference type="InterPro" id="IPR020846">
    <property type="entry name" value="MFS_dom"/>
</dbReference>
<dbReference type="Pfam" id="PF00083">
    <property type="entry name" value="Sugar_tr"/>
    <property type="match status" value="1"/>
</dbReference>
<dbReference type="PROSITE" id="PS50850">
    <property type="entry name" value="MFS"/>
    <property type="match status" value="1"/>
</dbReference>
<feature type="transmembrane region" description="Helical" evidence="11">
    <location>
        <begin position="313"/>
        <end position="334"/>
    </location>
</feature>
<comment type="similarity">
    <text evidence="2 9">Belongs to the major facilitator superfamily. Sugar transporter (TC 2.A.1.1) family.</text>
</comment>
<dbReference type="InterPro" id="IPR050360">
    <property type="entry name" value="MFS_Sugar_Transporters"/>
</dbReference>